<gene>
    <name evidence="6" type="ORF">JFP838_07130</name>
</gene>
<dbReference type="OrthoDB" id="9804620at2"/>
<evidence type="ECO:0000256" key="1">
    <source>
        <dbReference type="ARBA" id="ARBA00023125"/>
    </source>
</evidence>
<dbReference type="InterPro" id="IPR038109">
    <property type="entry name" value="DNA_bind_recomb_sf"/>
</dbReference>
<evidence type="ECO:0000313" key="7">
    <source>
        <dbReference type="Proteomes" id="UP000070260"/>
    </source>
</evidence>
<dbReference type="AlphaFoldDB" id="A0A127EHU7"/>
<dbReference type="PROSITE" id="PS51737">
    <property type="entry name" value="RECOMBINASE_DNA_BIND"/>
    <property type="match status" value="1"/>
</dbReference>
<evidence type="ECO:0000313" key="6">
    <source>
        <dbReference type="EMBL" id="AMN35528.1"/>
    </source>
</evidence>
<keyword evidence="3" id="KW-0175">Coiled coil</keyword>
<evidence type="ECO:0000259" key="4">
    <source>
        <dbReference type="PROSITE" id="PS51736"/>
    </source>
</evidence>
<protein>
    <recommendedName>
        <fullName evidence="8">Recombinase family protein</fullName>
    </recommendedName>
</protein>
<evidence type="ECO:0000256" key="3">
    <source>
        <dbReference type="SAM" id="Coils"/>
    </source>
</evidence>
<dbReference type="PANTHER" id="PTHR30461:SF2">
    <property type="entry name" value="SERINE RECOMBINASE PINE-RELATED"/>
    <property type="match status" value="1"/>
</dbReference>
<dbReference type="InterPro" id="IPR006119">
    <property type="entry name" value="Resolv_N"/>
</dbReference>
<dbReference type="Proteomes" id="UP000070260">
    <property type="component" value="Chromosome"/>
</dbReference>
<reference evidence="6 7" key="1">
    <citation type="journal article" date="2016" name="PLoS ONE">
        <title>Plasmid Characterization and Chromosome Analysis of Two netF+ Clostridium perfringens Isolates Associated with Foal and Canine Necrotizing Enteritis.</title>
        <authorList>
            <person name="Mehdizadeh Gohari I."/>
            <person name="Kropinski A.M."/>
            <person name="Weese S.J."/>
            <person name="Parreira V.R."/>
            <person name="Whitehead A.E."/>
            <person name="Boerlin P."/>
            <person name="Prescott J.F."/>
        </authorList>
    </citation>
    <scope>NUCLEOTIDE SEQUENCE [LARGE SCALE GENOMIC DNA]</scope>
    <source>
        <strain evidence="6 7">JP838</strain>
    </source>
</reference>
<dbReference type="PATRIC" id="fig|1502.177.peg.1459"/>
<name>A0A127EHU7_CLOPF</name>
<feature type="domain" description="Resolvase/invertase-type recombinase catalytic" evidence="4">
    <location>
        <begin position="9"/>
        <end position="165"/>
    </location>
</feature>
<dbReference type="Gene3D" id="3.90.1750.20">
    <property type="entry name" value="Putative Large Serine Recombinase, Chain B, Domain 2"/>
    <property type="match status" value="1"/>
</dbReference>
<dbReference type="Pfam" id="PF13408">
    <property type="entry name" value="Zn_ribbon_recom"/>
    <property type="match status" value="1"/>
</dbReference>
<dbReference type="PROSITE" id="PS51736">
    <property type="entry name" value="RECOMBINASES_3"/>
    <property type="match status" value="1"/>
</dbReference>
<feature type="coiled-coil region" evidence="3">
    <location>
        <begin position="402"/>
        <end position="456"/>
    </location>
</feature>
<dbReference type="SMART" id="SM00857">
    <property type="entry name" value="Resolvase"/>
    <property type="match status" value="1"/>
</dbReference>
<keyword evidence="1" id="KW-0238">DNA-binding</keyword>
<dbReference type="InterPro" id="IPR025827">
    <property type="entry name" value="Zn_ribbon_recom_dom"/>
</dbReference>
<dbReference type="Pfam" id="PF00239">
    <property type="entry name" value="Resolvase"/>
    <property type="match status" value="1"/>
</dbReference>
<accession>A0A127EHU7</accession>
<evidence type="ECO:0008006" key="8">
    <source>
        <dbReference type="Google" id="ProtNLM"/>
    </source>
</evidence>
<dbReference type="Pfam" id="PF07508">
    <property type="entry name" value="Recombinase"/>
    <property type="match status" value="1"/>
</dbReference>
<dbReference type="RefSeq" id="WP_061427721.1">
    <property type="nucleotide sequence ID" value="NZ_CP010994.1"/>
</dbReference>
<dbReference type="InterPro" id="IPR011109">
    <property type="entry name" value="DNA_bind_recombinase_dom"/>
</dbReference>
<keyword evidence="2" id="KW-0233">DNA recombination</keyword>
<evidence type="ECO:0000259" key="5">
    <source>
        <dbReference type="PROSITE" id="PS51737"/>
    </source>
</evidence>
<proteinExistence type="predicted"/>
<dbReference type="GO" id="GO:0000150">
    <property type="term" value="F:DNA strand exchange activity"/>
    <property type="evidence" value="ECO:0007669"/>
    <property type="project" value="InterPro"/>
</dbReference>
<dbReference type="SUPFAM" id="SSF53041">
    <property type="entry name" value="Resolvase-like"/>
    <property type="match status" value="1"/>
</dbReference>
<dbReference type="InterPro" id="IPR050639">
    <property type="entry name" value="SSR_resolvase"/>
</dbReference>
<feature type="domain" description="Recombinase" evidence="5">
    <location>
        <begin position="173"/>
        <end position="278"/>
    </location>
</feature>
<dbReference type="EMBL" id="CP010994">
    <property type="protein sequence ID" value="AMN35528.1"/>
    <property type="molecule type" value="Genomic_DNA"/>
</dbReference>
<dbReference type="CDD" id="cd00338">
    <property type="entry name" value="Ser_Recombinase"/>
    <property type="match status" value="1"/>
</dbReference>
<sequence length="517" mass="60981">MLENIQKLKCALYVRTSTTEQKDSLELQARYKNNNFKIDKIYSEEVSGRDILKRPEQIKLLNDCGIEVTSVQKQAIFTLNDKPPLYDCIIVSNTSRWGRNVVQVKQIVEALHKKNVKLWFDDLSKFSDSKDLSLTLDMLFVLDENYSQTISQKVKSAMDKRKKEGYILTNGRLIGYDKSKEGTLVKNKDSDMVKSIFEDYVYENLAIRKLAEKYNLSTSTITTLLKNIKYAGFMAYGIKEYGWDFSKLEIVKTDKIEPIITEELFWKVQDIRRSRSRIVEGSKNTRNKIGVNNKTHSLSSKILCTNCGKNFHYKDRGYWICGTHSKYPKKCDMPTMRENKIINYLKSPYGLKAIKNGLEVRLEGELNKLQLENTEPIKRNLKEFKEKSSKLLDLYMDSLIDKNTFEKRNNILKNKIDKLENELKRYNDKENYRIKLLELKKEAKRFLDEYEEILDSNKPEKIFDRVFKIEVDKIIDIKKGKEVSYVKNIRFKDFKVLEDYQLFNQFTNIEDVLEYRK</sequence>
<dbReference type="InterPro" id="IPR036162">
    <property type="entry name" value="Resolvase-like_N_sf"/>
</dbReference>
<dbReference type="Gene3D" id="3.40.50.1390">
    <property type="entry name" value="Resolvase, N-terminal catalytic domain"/>
    <property type="match status" value="1"/>
</dbReference>
<evidence type="ECO:0000256" key="2">
    <source>
        <dbReference type="ARBA" id="ARBA00023172"/>
    </source>
</evidence>
<dbReference type="PANTHER" id="PTHR30461">
    <property type="entry name" value="DNA-INVERTASE FROM LAMBDOID PROPHAGE"/>
    <property type="match status" value="1"/>
</dbReference>
<organism evidence="6 7">
    <name type="scientific">Clostridium perfringens</name>
    <dbReference type="NCBI Taxonomy" id="1502"/>
    <lineage>
        <taxon>Bacteria</taxon>
        <taxon>Bacillati</taxon>
        <taxon>Bacillota</taxon>
        <taxon>Clostridia</taxon>
        <taxon>Eubacteriales</taxon>
        <taxon>Clostridiaceae</taxon>
        <taxon>Clostridium</taxon>
    </lineage>
</organism>
<dbReference type="GO" id="GO:0003677">
    <property type="term" value="F:DNA binding"/>
    <property type="evidence" value="ECO:0007669"/>
    <property type="project" value="UniProtKB-KW"/>
</dbReference>